<protein>
    <submittedName>
        <fullName evidence="1">Uncharacterized protein</fullName>
    </submittedName>
</protein>
<dbReference type="AlphaFoldDB" id="A0A1I2QXL2"/>
<gene>
    <name evidence="1" type="ORF">SAMN02910432_00919</name>
</gene>
<accession>A0A1I2QXL2</accession>
<name>A0A1I2QXL2_9LACO</name>
<dbReference type="EMBL" id="FOPI01000012">
    <property type="protein sequence ID" value="SFG33195.1"/>
    <property type="molecule type" value="Genomic_DNA"/>
</dbReference>
<evidence type="ECO:0000313" key="1">
    <source>
        <dbReference type="EMBL" id="SFG33195.1"/>
    </source>
</evidence>
<evidence type="ECO:0000313" key="2">
    <source>
        <dbReference type="Proteomes" id="UP000182635"/>
    </source>
</evidence>
<reference evidence="2" key="1">
    <citation type="submission" date="2016-10" db="EMBL/GenBank/DDBJ databases">
        <authorList>
            <person name="Varghese N."/>
            <person name="Submissions S."/>
        </authorList>
    </citation>
    <scope>NUCLEOTIDE SEQUENCE [LARGE SCALE GENOMIC DNA]</scope>
    <source>
        <strain evidence="2">DSM 20403</strain>
    </source>
</reference>
<dbReference type="Proteomes" id="UP000182635">
    <property type="component" value="Unassembled WGS sequence"/>
</dbReference>
<sequence>MSAVQNADLFSAMTAEIVFFRRVFYGDEEKHPFLAQNIF</sequence>
<proteinExistence type="predicted"/>
<organism evidence="1 2">
    <name type="scientific">Ligilactobacillus ruminis DSM 20403 = NBRC 102161</name>
    <dbReference type="NCBI Taxonomy" id="1423798"/>
    <lineage>
        <taxon>Bacteria</taxon>
        <taxon>Bacillati</taxon>
        <taxon>Bacillota</taxon>
        <taxon>Bacilli</taxon>
        <taxon>Lactobacillales</taxon>
        <taxon>Lactobacillaceae</taxon>
        <taxon>Ligilactobacillus</taxon>
    </lineage>
</organism>